<feature type="compositionally biased region" description="Basic and acidic residues" evidence="3">
    <location>
        <begin position="45"/>
        <end position="55"/>
    </location>
</feature>
<dbReference type="PANTHER" id="PTHR19857">
    <property type="entry name" value="MITOCHONDRIAL DIVISION PROTEIN 1-RELATED"/>
    <property type="match status" value="1"/>
</dbReference>
<gene>
    <name evidence="4" type="ORF">PBS003_LOCUS8434</name>
</gene>
<dbReference type="InterPro" id="IPR051179">
    <property type="entry name" value="WD_repeat_multifunction"/>
</dbReference>
<dbReference type="EMBL" id="CAKKTJ010000330">
    <property type="protein sequence ID" value="CAH0481833.1"/>
    <property type="molecule type" value="Genomic_DNA"/>
</dbReference>
<evidence type="ECO:0000256" key="1">
    <source>
        <dbReference type="ARBA" id="ARBA00022574"/>
    </source>
</evidence>
<accession>A0AAU9L9J6</accession>
<dbReference type="SUPFAM" id="SSF50978">
    <property type="entry name" value="WD40 repeat-like"/>
    <property type="match status" value="1"/>
</dbReference>
<keyword evidence="2" id="KW-0677">Repeat</keyword>
<dbReference type="PANTHER" id="PTHR19857:SF21">
    <property type="entry name" value="ANAPHASE-PROMOTING COMPLEX SUBUNIT 4 WD40 DOMAIN-CONTAINING PROTEIN"/>
    <property type="match status" value="1"/>
</dbReference>
<dbReference type="InterPro" id="IPR015943">
    <property type="entry name" value="WD40/YVTN_repeat-like_dom_sf"/>
</dbReference>
<feature type="region of interest" description="Disordered" evidence="3">
    <location>
        <begin position="23"/>
        <end position="55"/>
    </location>
</feature>
<evidence type="ECO:0000256" key="3">
    <source>
        <dbReference type="SAM" id="MobiDB-lite"/>
    </source>
</evidence>
<comment type="caution">
    <text evidence="4">The sequence shown here is derived from an EMBL/GenBank/DDBJ whole genome shotgun (WGS) entry which is preliminary data.</text>
</comment>
<organism evidence="4 5">
    <name type="scientific">Peronospora belbahrii</name>
    <dbReference type="NCBI Taxonomy" id="622444"/>
    <lineage>
        <taxon>Eukaryota</taxon>
        <taxon>Sar</taxon>
        <taxon>Stramenopiles</taxon>
        <taxon>Oomycota</taxon>
        <taxon>Peronosporomycetes</taxon>
        <taxon>Peronosporales</taxon>
        <taxon>Peronosporaceae</taxon>
        <taxon>Peronospora</taxon>
    </lineage>
</organism>
<evidence type="ECO:0000256" key="2">
    <source>
        <dbReference type="ARBA" id="ARBA00022737"/>
    </source>
</evidence>
<protein>
    <submittedName>
        <fullName evidence="4">Uncharacterized protein</fullName>
    </submittedName>
</protein>
<dbReference type="Gene3D" id="2.130.10.10">
    <property type="entry name" value="YVTN repeat-like/Quinoprotein amine dehydrogenase"/>
    <property type="match status" value="1"/>
</dbReference>
<sequence length="507" mass="57791">MKRVATQPITAFFRQKQIKRRSIESIESSTDDNNDEDHHHHHHVRNDNIKDKKKRVENNVVRVKRISCKRDDHFMTSMLHYRELVGCATTTQQLIGGIPSLRRRRKQQLIHTIFTSFEVKCIRWNPLNEDEIACSFTNRNEIHIYNLSTFPSKPQKILKSSNHPSSGYNDLLYVSVTQTTSKVHSKVVHVIAGDMDGAVRMWDCRFPSRPMWSFLTGSLKTSINALLLSSDKQFLICGNEAGMLMTYDIQHKFIPAFGSKPVPQRKAVFNIMETIKPYLSPALIEGVLITSRHGSPGIMSLHLVPESETYVLCQLRNDWVVVIDYLLGSVVKLHTFLRGMYLPVHRGRWSVMFAYRYFNTYAPIWTGSMPRDKSKSDASPSVLSMVSESEYQRDFVSRSLRHSWLSCHRCTGTFLFDKSILCTGIHDAKSLTMIDLHQLRVATDQKSDASKFGAASSDISELPAVERIHRFRIPMNGVVTAVASHPNQHLVICGGENMRLQIMGAMG</sequence>
<name>A0AAU9L9J6_9STRA</name>
<keyword evidence="1" id="KW-0853">WD repeat</keyword>
<evidence type="ECO:0000313" key="4">
    <source>
        <dbReference type="EMBL" id="CAH0481833.1"/>
    </source>
</evidence>
<dbReference type="AlphaFoldDB" id="A0AAU9L9J6"/>
<dbReference type="InterPro" id="IPR036322">
    <property type="entry name" value="WD40_repeat_dom_sf"/>
</dbReference>
<reference evidence="4" key="1">
    <citation type="submission" date="2021-11" db="EMBL/GenBank/DDBJ databases">
        <authorList>
            <person name="Islam A."/>
            <person name="Islam S."/>
            <person name="Flora M.S."/>
            <person name="Rahman M."/>
            <person name="Ziaur R.M."/>
            <person name="Epstein J.H."/>
            <person name="Hassan M."/>
            <person name="Klassen M."/>
            <person name="Woodard K."/>
            <person name="Webb A."/>
            <person name="Webby R.J."/>
            <person name="El Zowalaty M.E."/>
        </authorList>
    </citation>
    <scope>NUCLEOTIDE SEQUENCE</scope>
    <source>
        <strain evidence="4">Pbs3</strain>
    </source>
</reference>
<proteinExistence type="predicted"/>
<dbReference type="Proteomes" id="UP001160483">
    <property type="component" value="Unassembled WGS sequence"/>
</dbReference>
<evidence type="ECO:0000313" key="5">
    <source>
        <dbReference type="Proteomes" id="UP001160483"/>
    </source>
</evidence>